<dbReference type="InterPro" id="IPR025946">
    <property type="entry name" value="CABIT_dom"/>
</dbReference>
<feature type="region of interest" description="Disordered" evidence="2">
    <location>
        <begin position="1"/>
        <end position="36"/>
    </location>
</feature>
<dbReference type="AlphaFoldDB" id="A0AAV2PSB8"/>
<dbReference type="Pfam" id="PF12736">
    <property type="entry name" value="CABIT"/>
    <property type="match status" value="1"/>
</dbReference>
<evidence type="ECO:0000313" key="4">
    <source>
        <dbReference type="EMBL" id="CAL4062905.1"/>
    </source>
</evidence>
<reference evidence="4 5" key="1">
    <citation type="submission" date="2024-05" db="EMBL/GenBank/DDBJ databases">
        <authorList>
            <person name="Wallberg A."/>
        </authorList>
    </citation>
    <scope>NUCLEOTIDE SEQUENCE [LARGE SCALE GENOMIC DNA]</scope>
</reference>
<dbReference type="Proteomes" id="UP001497623">
    <property type="component" value="Unassembled WGS sequence"/>
</dbReference>
<dbReference type="EMBL" id="CAXKWB010000945">
    <property type="protein sequence ID" value="CAL4062905.1"/>
    <property type="molecule type" value="Genomic_DNA"/>
</dbReference>
<feature type="compositionally biased region" description="Basic and acidic residues" evidence="2">
    <location>
        <begin position="373"/>
        <end position="397"/>
    </location>
</feature>
<organism evidence="4 5">
    <name type="scientific">Meganyctiphanes norvegica</name>
    <name type="common">Northern krill</name>
    <name type="synonym">Thysanopoda norvegica</name>
    <dbReference type="NCBI Taxonomy" id="48144"/>
    <lineage>
        <taxon>Eukaryota</taxon>
        <taxon>Metazoa</taxon>
        <taxon>Ecdysozoa</taxon>
        <taxon>Arthropoda</taxon>
        <taxon>Crustacea</taxon>
        <taxon>Multicrustacea</taxon>
        <taxon>Malacostraca</taxon>
        <taxon>Eumalacostraca</taxon>
        <taxon>Eucarida</taxon>
        <taxon>Euphausiacea</taxon>
        <taxon>Euphausiidae</taxon>
        <taxon>Meganyctiphanes</taxon>
    </lineage>
</organism>
<name>A0AAV2PSB8_MEGNR</name>
<sequence>MSGSASVSTTGGGRTSRASPRLGGGSTPNTAPLTPKQLLKRIPLPIAAHLHAPTHPPGLDLSRPLLLYSHYTSTKVRGVSLRPSVDGKMSPVGPPIVIPDSYTGWFALVTSDGHTAPFYSNIQQVAESQANFFLTRYDVPAFYRQEEAYGGADYKPTVVQSGHILKLMGVFEDLSTRRISSRAPQMTQNTCHKYAQCLNYKNEVIFLPFNASGRFYSAARKTSRSPNHVYLMSHIIKNHKLPVTVRLVCGYMPRVPCSFTGVLRLEKMQKESIILACTMNYEADATLFEIEVNSNFLLTPVKDPLLPRTPIFLKSISYCEDEADGWRRQIKVTHHVTEVNKRSRSLTRSLSDKFVEPLSYRPLSLNINTDTKIYGRERSQERNSRDKVRKESQDRKH</sequence>
<accession>A0AAV2PSB8</accession>
<feature type="domain" description="CABIT" evidence="3">
    <location>
        <begin position="88"/>
        <end position="290"/>
    </location>
</feature>
<evidence type="ECO:0000313" key="5">
    <source>
        <dbReference type="Proteomes" id="UP001497623"/>
    </source>
</evidence>
<feature type="region of interest" description="Disordered" evidence="2">
    <location>
        <begin position="371"/>
        <end position="397"/>
    </location>
</feature>
<evidence type="ECO:0000259" key="3">
    <source>
        <dbReference type="Pfam" id="PF12736"/>
    </source>
</evidence>
<evidence type="ECO:0000256" key="1">
    <source>
        <dbReference type="ARBA" id="ARBA00022553"/>
    </source>
</evidence>
<gene>
    <name evidence="4" type="ORF">MNOR_LOCUS2920</name>
</gene>
<proteinExistence type="predicted"/>
<feature type="non-terminal residue" evidence="4">
    <location>
        <position position="397"/>
    </location>
</feature>
<keyword evidence="1" id="KW-0597">Phosphoprotein</keyword>
<keyword evidence="5" id="KW-1185">Reference proteome</keyword>
<dbReference type="InterPro" id="IPR052281">
    <property type="entry name" value="GAREM"/>
</dbReference>
<comment type="caution">
    <text evidence="4">The sequence shown here is derived from an EMBL/GenBank/DDBJ whole genome shotgun (WGS) entry which is preliminary data.</text>
</comment>
<evidence type="ECO:0000256" key="2">
    <source>
        <dbReference type="SAM" id="MobiDB-lite"/>
    </source>
</evidence>
<dbReference type="PANTHER" id="PTHR14454">
    <property type="entry name" value="GRB2-ASSOCIATED AND REGULATOR OF MAPK PROTEIN FAMILY MEMBER"/>
    <property type="match status" value="1"/>
</dbReference>
<protein>
    <recommendedName>
        <fullName evidence="3">CABIT domain-containing protein</fullName>
    </recommendedName>
</protein>
<dbReference type="PANTHER" id="PTHR14454:SF11">
    <property type="entry name" value="SERRANO, ISOFORM F"/>
    <property type="match status" value="1"/>
</dbReference>
<feature type="compositionally biased region" description="Low complexity" evidence="2">
    <location>
        <begin position="1"/>
        <end position="19"/>
    </location>
</feature>